<accession>A0AAD9MWD9</accession>
<comment type="caution">
    <text evidence="3">The sequence shown here is derived from an EMBL/GenBank/DDBJ whole genome shotgun (WGS) entry which is preliminary data.</text>
</comment>
<protein>
    <submittedName>
        <fullName evidence="3">Uncharacterized protein</fullName>
    </submittedName>
</protein>
<gene>
    <name evidence="3" type="ORF">LSH36_510g03047</name>
</gene>
<reference evidence="3" key="1">
    <citation type="journal article" date="2023" name="Mol. Biol. Evol.">
        <title>Third-Generation Sequencing Reveals the Adaptive Role of the Epigenome in Three Deep-Sea Polychaetes.</title>
        <authorList>
            <person name="Perez M."/>
            <person name="Aroh O."/>
            <person name="Sun Y."/>
            <person name="Lan Y."/>
            <person name="Juniper S.K."/>
            <person name="Young C.R."/>
            <person name="Angers B."/>
            <person name="Qian P.Y."/>
        </authorList>
    </citation>
    <scope>NUCLEOTIDE SEQUENCE</scope>
    <source>
        <strain evidence="3">P08H-3</strain>
    </source>
</reference>
<evidence type="ECO:0000256" key="2">
    <source>
        <dbReference type="SAM" id="MobiDB-lite"/>
    </source>
</evidence>
<dbReference type="PANTHER" id="PTHR28671:SF3">
    <property type="entry name" value="COILED-COIL DOMAIN-CONTAINING PROTEIN 169"/>
    <property type="match status" value="1"/>
</dbReference>
<dbReference type="InterPro" id="IPR028022">
    <property type="entry name" value="DUF4600"/>
</dbReference>
<dbReference type="Pfam" id="PF15372">
    <property type="entry name" value="DUF4600"/>
    <property type="match status" value="1"/>
</dbReference>
<dbReference type="PANTHER" id="PTHR28671">
    <property type="entry name" value="COILED-COIL DOMAIN-CONTAINING PROTEIN 169"/>
    <property type="match status" value="1"/>
</dbReference>
<proteinExistence type="predicted"/>
<evidence type="ECO:0000313" key="4">
    <source>
        <dbReference type="Proteomes" id="UP001208570"/>
    </source>
</evidence>
<keyword evidence="4" id="KW-1185">Reference proteome</keyword>
<evidence type="ECO:0000256" key="1">
    <source>
        <dbReference type="SAM" id="Coils"/>
    </source>
</evidence>
<sequence length="212" mass="24709">MTGEDYELEKIKAELTQERQMKEMLDQSTTELQLTVSELEKRIDTPGVIDGESNSLFDNEWKTRYEMQVELNQQLTKQIGSLAEKIQEAKDTYNKSKQPKSNRDADNTNELTPYNITLLEREKISLNGQLRDLEWRLDQESKAYHKANEDRKQHLLDINAIRNNFDHGSHRLGETPRAGHLNMNIPQDHRIIDPRYGPVKRTAAVKNLPRLN</sequence>
<feature type="coiled-coil region" evidence="1">
    <location>
        <begin position="116"/>
        <end position="150"/>
    </location>
</feature>
<keyword evidence="1" id="KW-0175">Coiled coil</keyword>
<dbReference type="EMBL" id="JAODUP010000510">
    <property type="protein sequence ID" value="KAK2148207.1"/>
    <property type="molecule type" value="Genomic_DNA"/>
</dbReference>
<dbReference type="Proteomes" id="UP001208570">
    <property type="component" value="Unassembled WGS sequence"/>
</dbReference>
<feature type="region of interest" description="Disordered" evidence="2">
    <location>
        <begin position="90"/>
        <end position="109"/>
    </location>
</feature>
<name>A0AAD9MWD9_9ANNE</name>
<dbReference type="AlphaFoldDB" id="A0AAD9MWD9"/>
<organism evidence="3 4">
    <name type="scientific">Paralvinella palmiformis</name>
    <dbReference type="NCBI Taxonomy" id="53620"/>
    <lineage>
        <taxon>Eukaryota</taxon>
        <taxon>Metazoa</taxon>
        <taxon>Spiralia</taxon>
        <taxon>Lophotrochozoa</taxon>
        <taxon>Annelida</taxon>
        <taxon>Polychaeta</taxon>
        <taxon>Sedentaria</taxon>
        <taxon>Canalipalpata</taxon>
        <taxon>Terebellida</taxon>
        <taxon>Terebelliformia</taxon>
        <taxon>Alvinellidae</taxon>
        <taxon>Paralvinella</taxon>
    </lineage>
</organism>
<evidence type="ECO:0000313" key="3">
    <source>
        <dbReference type="EMBL" id="KAK2148207.1"/>
    </source>
</evidence>